<dbReference type="EMBL" id="JBHSAQ010000002">
    <property type="protein sequence ID" value="MFC3957426.1"/>
    <property type="molecule type" value="Genomic_DNA"/>
</dbReference>
<dbReference type="NCBIfam" id="TIGR02228">
    <property type="entry name" value="sigpep_I_arch"/>
    <property type="match status" value="1"/>
</dbReference>
<dbReference type="CDD" id="cd06530">
    <property type="entry name" value="S26_SPase_I"/>
    <property type="match status" value="1"/>
</dbReference>
<protein>
    <submittedName>
        <fullName evidence="6">Signal peptidase I</fullName>
        <ecNumber evidence="6">3.4.21.89</ecNumber>
    </submittedName>
</protein>
<dbReference type="RefSeq" id="WP_256533657.1">
    <property type="nucleotide sequence ID" value="NZ_CP101824.1"/>
</dbReference>
<accession>A0ABD5NKQ4</accession>
<evidence type="ECO:0000313" key="7">
    <source>
        <dbReference type="Proteomes" id="UP001595846"/>
    </source>
</evidence>
<dbReference type="GO" id="GO:0016020">
    <property type="term" value="C:membrane"/>
    <property type="evidence" value="ECO:0007669"/>
    <property type="project" value="UniProtKB-SubCell"/>
</dbReference>
<dbReference type="Proteomes" id="UP001595846">
    <property type="component" value="Unassembled WGS sequence"/>
</dbReference>
<feature type="transmembrane region" description="Helical" evidence="5">
    <location>
        <begin position="12"/>
        <end position="37"/>
    </location>
</feature>
<keyword evidence="7" id="KW-1185">Reference proteome</keyword>
<evidence type="ECO:0000256" key="2">
    <source>
        <dbReference type="ARBA" id="ARBA00022692"/>
    </source>
</evidence>
<evidence type="ECO:0000256" key="4">
    <source>
        <dbReference type="ARBA" id="ARBA00023136"/>
    </source>
</evidence>
<feature type="transmembrane region" description="Helical" evidence="5">
    <location>
        <begin position="342"/>
        <end position="364"/>
    </location>
</feature>
<evidence type="ECO:0000256" key="1">
    <source>
        <dbReference type="ARBA" id="ARBA00004370"/>
    </source>
</evidence>
<feature type="transmembrane region" description="Helical" evidence="5">
    <location>
        <begin position="140"/>
        <end position="159"/>
    </location>
</feature>
<dbReference type="InterPro" id="IPR001733">
    <property type="entry name" value="Peptidase_S26B"/>
</dbReference>
<name>A0ABD5NKQ4_9EURY</name>
<dbReference type="EC" id="3.4.21.89" evidence="6"/>
<comment type="subcellular location">
    <subcellularLocation>
        <location evidence="1">Membrane</location>
    </subcellularLocation>
</comment>
<feature type="transmembrane region" description="Helical" evidence="5">
    <location>
        <begin position="209"/>
        <end position="232"/>
    </location>
</feature>
<comment type="caution">
    <text evidence="6">The sequence shown here is derived from an EMBL/GenBank/DDBJ whole genome shotgun (WGS) entry which is preliminary data.</text>
</comment>
<dbReference type="InterPro" id="IPR019533">
    <property type="entry name" value="Peptidase_S26"/>
</dbReference>
<dbReference type="GO" id="GO:0009003">
    <property type="term" value="F:signal peptidase activity"/>
    <property type="evidence" value="ECO:0007669"/>
    <property type="project" value="UniProtKB-EC"/>
</dbReference>
<evidence type="ECO:0000256" key="3">
    <source>
        <dbReference type="ARBA" id="ARBA00022989"/>
    </source>
</evidence>
<dbReference type="SUPFAM" id="SSF51306">
    <property type="entry name" value="LexA/Signal peptidase"/>
    <property type="match status" value="1"/>
</dbReference>
<organism evidence="6 7">
    <name type="scientific">Halovivax cerinus</name>
    <dbReference type="NCBI Taxonomy" id="1487865"/>
    <lineage>
        <taxon>Archaea</taxon>
        <taxon>Methanobacteriati</taxon>
        <taxon>Methanobacteriota</taxon>
        <taxon>Stenosarchaea group</taxon>
        <taxon>Halobacteria</taxon>
        <taxon>Halobacteriales</taxon>
        <taxon>Natrialbaceae</taxon>
        <taxon>Halovivax</taxon>
    </lineage>
</organism>
<dbReference type="InterPro" id="IPR036286">
    <property type="entry name" value="LexA/Signal_pep-like_sf"/>
</dbReference>
<dbReference type="GeneID" id="73902788"/>
<dbReference type="AlphaFoldDB" id="A0ABD5NKQ4"/>
<keyword evidence="2 5" id="KW-0812">Transmembrane</keyword>
<sequence length="393" mass="40758">MIDADVGRRALGTVFAIVVAALILGQVLGQPILLGYVASGSMEPAMDTGDGFVAVPAGLGGEVSDGDVIVYEAREVNDGELTTHRVIEETDEGYVTKGDANPFTDQDGGEPYVTDGQVVATALQVHGTVVTIPHLGTVVMGVRSVLLGVLGAVAGALGLESGQGGVDADGAGALLVGLGVGLLGFGVVFDRAEPPKRDRFRQTTRRNVIAIWSVVGIVLLVLATAATAAMVVPSGTTAYEVVSTDDPSDEPQVMEPGASADLTRTVDNAGYAPIVVVTEPASDGVTAEPDRQVVGGRSDGETTITLSAPERQGTSLRTVSEYRYLLVLPPVLLGWLHGVHPYLAVTAVDAVVVGVGVLAILALFGTGDIRVRNPGSHVPFSRRIRRKLEKWLD</sequence>
<dbReference type="PRINTS" id="PR00728">
    <property type="entry name" value="SIGNALPTASE"/>
</dbReference>
<keyword evidence="6" id="KW-0378">Hydrolase</keyword>
<keyword evidence="3 5" id="KW-1133">Transmembrane helix</keyword>
<keyword evidence="4 5" id="KW-0472">Membrane</keyword>
<evidence type="ECO:0000313" key="6">
    <source>
        <dbReference type="EMBL" id="MFC3957426.1"/>
    </source>
</evidence>
<reference evidence="6 7" key="1">
    <citation type="journal article" date="2019" name="Int. J. Syst. Evol. Microbiol.">
        <title>The Global Catalogue of Microorganisms (GCM) 10K type strain sequencing project: providing services to taxonomists for standard genome sequencing and annotation.</title>
        <authorList>
            <consortium name="The Broad Institute Genomics Platform"/>
            <consortium name="The Broad Institute Genome Sequencing Center for Infectious Disease"/>
            <person name="Wu L."/>
            <person name="Ma J."/>
        </authorList>
    </citation>
    <scope>NUCLEOTIDE SEQUENCE [LARGE SCALE GENOMIC DNA]</scope>
    <source>
        <strain evidence="6 7">IBRC-M 10256</strain>
    </source>
</reference>
<proteinExistence type="predicted"/>
<evidence type="ECO:0000256" key="5">
    <source>
        <dbReference type="SAM" id="Phobius"/>
    </source>
</evidence>
<feature type="transmembrane region" description="Helical" evidence="5">
    <location>
        <begin position="171"/>
        <end position="189"/>
    </location>
</feature>
<gene>
    <name evidence="6" type="ORF">ACFOUR_03430</name>
</gene>